<dbReference type="Proteomes" id="UP000033566">
    <property type="component" value="Chromosome"/>
</dbReference>
<dbReference type="PATRIC" id="fig|161896.4.peg.1420"/>
<keyword evidence="2" id="KW-1185">Reference proteome</keyword>
<sequence>MRIRNAAIVGATALAVAFGGTTVATAQAEQPDFSAPNQPTDDPAKKDGGTLSSKIGAQLGAGEAANGQAIFGSSKTEKDGQDTFAGQPAWAKVLYALTIGGGLGAVVGGVIGPVYNFIVHGPLSN</sequence>
<name>A0A0F6QYT4_9CORY</name>
<dbReference type="STRING" id="161896.UL81_07265"/>
<proteinExistence type="predicted"/>
<evidence type="ECO:0000313" key="2">
    <source>
        <dbReference type="Proteomes" id="UP000033566"/>
    </source>
</evidence>
<dbReference type="KEGG" id="ccj:UL81_07265"/>
<dbReference type="EMBL" id="CP011311">
    <property type="protein sequence ID" value="AKE39408.1"/>
    <property type="molecule type" value="Genomic_DNA"/>
</dbReference>
<dbReference type="AlphaFoldDB" id="A0A0F6QYT4"/>
<protein>
    <submittedName>
        <fullName evidence="1">Uncharacterized protein</fullName>
    </submittedName>
</protein>
<gene>
    <name evidence="1" type="ORF">UL81_07265</name>
</gene>
<reference evidence="1 2" key="1">
    <citation type="journal article" date="2015" name="Genome Announc.">
        <title>Complete Genome Sequence of Corynebacterium camporealensis DSM 44610, Isolated from the Milk of a Manchega Sheep with Subclinical Mastitis.</title>
        <authorList>
            <person name="Ruckert C."/>
            <person name="Albersmeier A."/>
            <person name="Winkler A."/>
            <person name="Tauch A."/>
        </authorList>
    </citation>
    <scope>NUCLEOTIDE SEQUENCE [LARGE SCALE GENOMIC DNA]</scope>
    <source>
        <strain evidence="1 2">DSM 44610</strain>
    </source>
</reference>
<organism evidence="1 2">
    <name type="scientific">Corynebacterium camporealensis</name>
    <dbReference type="NCBI Taxonomy" id="161896"/>
    <lineage>
        <taxon>Bacteria</taxon>
        <taxon>Bacillati</taxon>
        <taxon>Actinomycetota</taxon>
        <taxon>Actinomycetes</taxon>
        <taxon>Mycobacteriales</taxon>
        <taxon>Corynebacteriaceae</taxon>
        <taxon>Corynebacterium</taxon>
    </lineage>
</organism>
<dbReference type="RefSeq" id="WP_035105029.1">
    <property type="nucleotide sequence ID" value="NZ_CP011311.1"/>
</dbReference>
<evidence type="ECO:0000313" key="1">
    <source>
        <dbReference type="EMBL" id="AKE39408.1"/>
    </source>
</evidence>
<dbReference type="OrthoDB" id="4427907at2"/>
<dbReference type="HOGENOM" id="CLU_144039_1_0_11"/>
<accession>A0A0F6QYT4</accession>